<sequence>MIWHHDYGKERQQKEEKPHFLGSTVGLIIMYGLTILVSSMVMCWLAGVIGSFLAFLEDPTTKAGLFQIYNGNAQAPLGNEINWSFSNIGNFAIARQYPIIFWVLEIAFIAASSRLILKIHFRWAPRKANQYGNDRLTSDPEVLKQYPMIADRDFSFVGYGGVPVAHFTPYSAFLKYHPVMFFKDYLKPHFSNTTKYAEGFYAIDQGTVNTLGIGITRSGKDQTVITPLIDILSRATKKSSMVIFDPKTETLAQSYLPLLERGYDIEVLNLSDPNYSMSYNPLQVIIDYAKDGYYDEAQQAVNSLSTSIYNDPNAKDKFWQESSANLLNSLVLALIDHAQRNHDWSEITMDNIIHMMTDLGGKEVYLDQEGEIIAAKNVDDDQEKNRRPVAKANMLVIYFAKLRQLQANNFSRWRQMALDAFAQSKFSGDETTGNIYSSAIGPIKIYLQSNIARLTSMNTINFDKIGFPRMLSVKFPETYKFSTATIKITDASGKSVIESNNCDVDKLGRLRYAIRKTLPDKFKITIKFTFHSNQPAIQRDYLGFTGRKVYERNGLGIHDFKLDPYSHEPILKEIQVRVLKNQLSDSNVGIKISYSEKPVALFMVTPPNNPSYNQIAAFAVDQIFNTLWAIAEKNGRKLVTRLHFILNEFGNIPTINAMQTKISIGLGAGMLFDIFVQNLEQLEDRYTKAQAETIKANCANWLYILTNSMQTAQQISNMAGKKTVEVSTKNSRLGDARNSNVNSSYMTQNIFSPTELTNFMGGEMLTIRATHRQDQSNRSVVAYPIFAHDKTKMPFIYEFLGDEFNDQHSIADIGIKSPHRDLDLEDKRINFYDAYQQVLDMINNREFNNLNQALSNQIGSKVKEGQSRELSNVDTDDNELVDQTDDPEEEEVINEPSEPIFGESILDNHKFLADIDVLIYSFAQELQPDQMRSAFRQAMFDKTYDYWRDEKHNNWDFLKYQFAGNEDAFNEIYESINSRIEQLQN</sequence>
<name>A0A256VGG3_LIMRT</name>
<dbReference type="Pfam" id="PF02534">
    <property type="entry name" value="T4SS-DNA_transf"/>
    <property type="match status" value="1"/>
</dbReference>
<dbReference type="AlphaFoldDB" id="A0A256VGG3"/>
<feature type="transmembrane region" description="Helical" evidence="9">
    <location>
        <begin position="99"/>
        <end position="117"/>
    </location>
</feature>
<dbReference type="PANTHER" id="PTHR37937:SF1">
    <property type="entry name" value="CONJUGATIVE TRANSFER: DNA TRANSPORT"/>
    <property type="match status" value="1"/>
</dbReference>
<keyword evidence="5 9" id="KW-1133">Transmembrane helix</keyword>
<protein>
    <recommendedName>
        <fullName evidence="10">TraD/TraG TraM recognition site domain-containing protein</fullName>
    </recommendedName>
</protein>
<gene>
    <name evidence="11" type="ORF">CBG21_07270</name>
</gene>
<evidence type="ECO:0000259" key="10">
    <source>
        <dbReference type="Pfam" id="PF12696"/>
    </source>
</evidence>
<evidence type="ECO:0000256" key="8">
    <source>
        <dbReference type="SAM" id="MobiDB-lite"/>
    </source>
</evidence>
<dbReference type="SUPFAM" id="SSF52540">
    <property type="entry name" value="P-loop containing nucleoside triphosphate hydrolases"/>
    <property type="match status" value="1"/>
</dbReference>
<evidence type="ECO:0000256" key="1">
    <source>
        <dbReference type="ARBA" id="ARBA00004651"/>
    </source>
</evidence>
<keyword evidence="3" id="KW-1003">Cell membrane</keyword>
<evidence type="ECO:0000313" key="11">
    <source>
        <dbReference type="EMBL" id="OYT02813.1"/>
    </source>
</evidence>
<dbReference type="RefSeq" id="WP_094504524.1">
    <property type="nucleotide sequence ID" value="NZ_NGPH01000074.1"/>
</dbReference>
<dbReference type="Gene3D" id="3.40.50.300">
    <property type="entry name" value="P-loop containing nucleotide triphosphate hydrolases"/>
    <property type="match status" value="1"/>
</dbReference>
<evidence type="ECO:0000256" key="9">
    <source>
        <dbReference type="SAM" id="Phobius"/>
    </source>
</evidence>
<dbReference type="InterPro" id="IPR032689">
    <property type="entry name" value="TraG-D_C"/>
</dbReference>
<dbReference type="PANTHER" id="PTHR37937">
    <property type="entry name" value="CONJUGATIVE TRANSFER: DNA TRANSPORT"/>
    <property type="match status" value="1"/>
</dbReference>
<comment type="similarity">
    <text evidence="2">Belongs to the VirD4/TraG family.</text>
</comment>
<proteinExistence type="inferred from homology"/>
<evidence type="ECO:0000256" key="7">
    <source>
        <dbReference type="SAM" id="Coils"/>
    </source>
</evidence>
<dbReference type="InterPro" id="IPR003688">
    <property type="entry name" value="TraG/VirD4"/>
</dbReference>
<evidence type="ECO:0000256" key="4">
    <source>
        <dbReference type="ARBA" id="ARBA00022692"/>
    </source>
</evidence>
<keyword evidence="4 9" id="KW-0812">Transmembrane</keyword>
<dbReference type="InterPro" id="IPR027417">
    <property type="entry name" value="P-loop_NTPase"/>
</dbReference>
<dbReference type="GO" id="GO:0005886">
    <property type="term" value="C:plasma membrane"/>
    <property type="evidence" value="ECO:0007669"/>
    <property type="project" value="UniProtKB-SubCell"/>
</dbReference>
<reference evidence="11 12" key="2">
    <citation type="submission" date="2017-09" db="EMBL/GenBank/DDBJ databases">
        <title>Tripartite evolution among Lactobacillus johnsonii, Lactobacillus taiwanensis, Lactobacillus reuteri and their rodent host.</title>
        <authorList>
            <person name="Wang T."/>
            <person name="Knowles S."/>
            <person name="Cheng C."/>
        </authorList>
    </citation>
    <scope>NUCLEOTIDE SEQUENCE [LARGE SCALE GENOMIC DNA]</scope>
    <source>
        <strain evidence="11 12">103v</strain>
    </source>
</reference>
<dbReference type="EMBL" id="NGQC01000044">
    <property type="protein sequence ID" value="OYT02813.1"/>
    <property type="molecule type" value="Genomic_DNA"/>
</dbReference>
<dbReference type="NCBIfam" id="NF045973">
    <property type="entry name" value="conju_CD1115"/>
    <property type="match status" value="1"/>
</dbReference>
<dbReference type="CDD" id="cd01127">
    <property type="entry name" value="TrwB_TraG_TraD_VirD4"/>
    <property type="match status" value="2"/>
</dbReference>
<feature type="coiled-coil region" evidence="7">
    <location>
        <begin position="672"/>
        <end position="699"/>
    </location>
</feature>
<comment type="caution">
    <text evidence="11">The sequence shown here is derived from an EMBL/GenBank/DDBJ whole genome shotgun (WGS) entry which is preliminary data.</text>
</comment>
<accession>A0A256VGG3</accession>
<dbReference type="Pfam" id="PF12696">
    <property type="entry name" value="TraG-D_C"/>
    <property type="match status" value="1"/>
</dbReference>
<evidence type="ECO:0000256" key="6">
    <source>
        <dbReference type="ARBA" id="ARBA00023136"/>
    </source>
</evidence>
<reference evidence="12" key="1">
    <citation type="submission" date="2017-05" db="EMBL/GenBank/DDBJ databases">
        <authorList>
            <person name="Lin X.B."/>
            <person name="Stothard P."/>
            <person name="Tasseva G."/>
            <person name="Walter J."/>
        </authorList>
    </citation>
    <scope>NUCLEOTIDE SEQUENCE [LARGE SCALE GENOMIC DNA]</scope>
    <source>
        <strain evidence="12">103v</strain>
    </source>
</reference>
<feature type="compositionally biased region" description="Acidic residues" evidence="8">
    <location>
        <begin position="874"/>
        <end position="893"/>
    </location>
</feature>
<comment type="subcellular location">
    <subcellularLocation>
        <location evidence="1">Cell membrane</location>
        <topology evidence="1">Multi-pass membrane protein</topology>
    </subcellularLocation>
</comment>
<dbReference type="Proteomes" id="UP000216122">
    <property type="component" value="Unassembled WGS sequence"/>
</dbReference>
<feature type="transmembrane region" description="Helical" evidence="9">
    <location>
        <begin position="20"/>
        <end position="53"/>
    </location>
</feature>
<keyword evidence="7" id="KW-0175">Coiled coil</keyword>
<feature type="domain" description="TraD/TraG TraM recognition site" evidence="10">
    <location>
        <begin position="641"/>
        <end position="759"/>
    </location>
</feature>
<evidence type="ECO:0000256" key="2">
    <source>
        <dbReference type="ARBA" id="ARBA00008806"/>
    </source>
</evidence>
<keyword evidence="6 9" id="KW-0472">Membrane</keyword>
<evidence type="ECO:0000313" key="12">
    <source>
        <dbReference type="Proteomes" id="UP000216122"/>
    </source>
</evidence>
<organism evidence="11 12">
    <name type="scientific">Limosilactobacillus reuteri</name>
    <name type="common">Lactobacillus reuteri</name>
    <dbReference type="NCBI Taxonomy" id="1598"/>
    <lineage>
        <taxon>Bacteria</taxon>
        <taxon>Bacillati</taxon>
        <taxon>Bacillota</taxon>
        <taxon>Bacilli</taxon>
        <taxon>Lactobacillales</taxon>
        <taxon>Lactobacillaceae</taxon>
        <taxon>Limosilactobacillus</taxon>
    </lineage>
</organism>
<evidence type="ECO:0000256" key="3">
    <source>
        <dbReference type="ARBA" id="ARBA00022475"/>
    </source>
</evidence>
<dbReference type="InterPro" id="IPR051539">
    <property type="entry name" value="T4SS-coupling_protein"/>
</dbReference>
<evidence type="ECO:0000256" key="5">
    <source>
        <dbReference type="ARBA" id="ARBA00022989"/>
    </source>
</evidence>
<feature type="region of interest" description="Disordered" evidence="8">
    <location>
        <begin position="861"/>
        <end position="894"/>
    </location>
</feature>